<dbReference type="PROSITE" id="PS50800">
    <property type="entry name" value="SAP"/>
    <property type="match status" value="1"/>
</dbReference>
<dbReference type="SMART" id="SM00449">
    <property type="entry name" value="SPRY"/>
    <property type="match status" value="1"/>
</dbReference>
<dbReference type="SUPFAM" id="SSF52540">
    <property type="entry name" value="P-loop containing nucleoside triphosphate hydrolases"/>
    <property type="match status" value="1"/>
</dbReference>
<evidence type="ECO:0000256" key="2">
    <source>
        <dbReference type="ARBA" id="ARBA00022481"/>
    </source>
</evidence>
<evidence type="ECO:0000256" key="3">
    <source>
        <dbReference type="ARBA" id="ARBA00022553"/>
    </source>
</evidence>
<dbReference type="PANTHER" id="PTHR12381">
    <property type="entry name" value="HETEROGENEOUS NUCLEAR RIBONUCLEOPROTEIN U FAMILY MEMBER"/>
    <property type="match status" value="1"/>
</dbReference>
<sequence length="835" mass="94173">MSSIDVKKLKVADLRAELQQRGLDTRGLKAELIDRLQAAIDSENGGVKVGEAAVGDWPAESDSSLECGDSHDILEQETETEAGDPEDVFKAAEKQELTEAASPAEGGSLLQEQPSLLTASGVTGTIKEANPPVPSPVRTSLELQKPQQSPSPAKLQLGGSETMAEQQNAKQTVQATEQGGKAAGNAAEPECESRSTQKANDKEGDAAKIPATKEDGVNGEQVKMEPGQSEDWPTEREAGSDDSGSEMEHEGEQNNQDKKEEEQGERRGVKRPHEERGRGYYEFKEEVNYNRAKSPEPEEEEIEEEVDESLVCLDTYNCDLHFQVNKERYSGQPLFSERFPHLWSGSRATHGVTKGRIGFEAKVSKKLKAKDLLEEDPETHVLRVGWSVNNASVQLGEDELSFGYDGRGKKVENRAFEDFGETLTENDVVGCYVNFEGEEIELLFQKNGTDLGVAFTVSKDALGDQALFPHVLCKNCAVEVNFGQLEEPFFPTAEGFVLMHQISAEERVRSSMAPKSKEECEVLMMVGMPGAGKTHWARNHMIENPEKHYNVLGTKNVLERMRAQTPEGAQVSAEQKEMLLQQATQCLSQLIQIAARKKRNYILDQANVYSSAQRRKLLRFKGFNRKAVVVCPSDEEWKKRLQLHQQEEGEEVAETSLLKVKVSFTLPSKCNFLEEVIYSELQKEEAEKLLATYKEEARKVLPPPPKRKKHRNRRKQQNRNIRGGGMMGTGILPLPYGPNRGGFNHRPFEPPQPFWGGQPRREQEYRPFYNQYRTEYDRFYGRNYDPQRYREYYRQYTQEWNRYYRDQDRYGYGGGGGGNRNYGYGGGVNYRGGYR</sequence>
<keyword evidence="9" id="KW-1185">Reference proteome</keyword>
<name>A0ABS2Z653_POLSE</name>
<dbReference type="Gene3D" id="3.40.50.300">
    <property type="entry name" value="P-loop containing nucleotide triphosphate hydrolases"/>
    <property type="match status" value="1"/>
</dbReference>
<feature type="region of interest" description="Disordered" evidence="5">
    <location>
        <begin position="55"/>
        <end position="88"/>
    </location>
</feature>
<dbReference type="InterPro" id="IPR027417">
    <property type="entry name" value="P-loop_NTPase"/>
</dbReference>
<dbReference type="InterPro" id="IPR003034">
    <property type="entry name" value="SAP_dom"/>
</dbReference>
<evidence type="ECO:0000256" key="5">
    <source>
        <dbReference type="SAM" id="MobiDB-lite"/>
    </source>
</evidence>
<feature type="region of interest" description="Disordered" evidence="5">
    <location>
        <begin position="122"/>
        <end position="282"/>
    </location>
</feature>
<dbReference type="PANTHER" id="PTHR12381:SF66">
    <property type="entry name" value="HETEROGENEOUS NUCLEAR RIBONUCLEOPROTEIN U-LIKE PROTEIN 2"/>
    <property type="match status" value="1"/>
</dbReference>
<feature type="compositionally biased region" description="Acidic residues" evidence="5">
    <location>
        <begin position="75"/>
        <end position="86"/>
    </location>
</feature>
<dbReference type="SUPFAM" id="SSF49899">
    <property type="entry name" value="Concanavalin A-like lectins/glucanases"/>
    <property type="match status" value="1"/>
</dbReference>
<dbReference type="Pfam" id="PF13671">
    <property type="entry name" value="AAA_33"/>
    <property type="match status" value="1"/>
</dbReference>
<feature type="compositionally biased region" description="Basic and acidic residues" evidence="5">
    <location>
        <begin position="191"/>
        <end position="216"/>
    </location>
</feature>
<dbReference type="Proteomes" id="UP001166052">
    <property type="component" value="Unassembled WGS sequence"/>
</dbReference>
<evidence type="ECO:0000259" key="6">
    <source>
        <dbReference type="PROSITE" id="PS50188"/>
    </source>
</evidence>
<accession>A0ABS2Z653</accession>
<feature type="compositionally biased region" description="Polar residues" evidence="5">
    <location>
        <begin position="163"/>
        <end position="177"/>
    </location>
</feature>
<evidence type="ECO:0000256" key="1">
    <source>
        <dbReference type="ARBA" id="ARBA00004123"/>
    </source>
</evidence>
<protein>
    <submittedName>
        <fullName evidence="8">HNRL2 protein</fullName>
    </submittedName>
</protein>
<feature type="compositionally biased region" description="Polar residues" evidence="5">
    <location>
        <begin position="137"/>
        <end position="151"/>
    </location>
</feature>
<dbReference type="Gene3D" id="2.60.120.920">
    <property type="match status" value="1"/>
</dbReference>
<feature type="domain" description="SAP" evidence="7">
    <location>
        <begin position="6"/>
        <end position="40"/>
    </location>
</feature>
<keyword evidence="2" id="KW-0488">Methylation</keyword>
<comment type="subcellular location">
    <subcellularLocation>
        <location evidence="1">Nucleus</location>
    </subcellularLocation>
</comment>
<evidence type="ECO:0000259" key="7">
    <source>
        <dbReference type="PROSITE" id="PS50800"/>
    </source>
</evidence>
<proteinExistence type="predicted"/>
<feature type="non-terminal residue" evidence="8">
    <location>
        <position position="1"/>
    </location>
</feature>
<feature type="compositionally biased region" description="Basic residues" evidence="5">
    <location>
        <begin position="705"/>
        <end position="717"/>
    </location>
</feature>
<feature type="non-terminal residue" evidence="8">
    <location>
        <position position="835"/>
    </location>
</feature>
<dbReference type="CDD" id="cd12884">
    <property type="entry name" value="SPRY_hnRNP"/>
    <property type="match status" value="1"/>
</dbReference>
<dbReference type="InterPro" id="IPR036361">
    <property type="entry name" value="SAP_dom_sf"/>
</dbReference>
<dbReference type="Pfam" id="PF00622">
    <property type="entry name" value="SPRY"/>
    <property type="match status" value="1"/>
</dbReference>
<feature type="region of interest" description="Disordered" evidence="5">
    <location>
        <begin position="696"/>
        <end position="729"/>
    </location>
</feature>
<keyword evidence="3" id="KW-0597">Phosphoprotein</keyword>
<keyword evidence="4" id="KW-0539">Nucleus</keyword>
<dbReference type="PROSITE" id="PS50188">
    <property type="entry name" value="B302_SPRY"/>
    <property type="match status" value="1"/>
</dbReference>
<dbReference type="Pfam" id="PF02037">
    <property type="entry name" value="SAP"/>
    <property type="match status" value="1"/>
</dbReference>
<organism evidence="8 9">
    <name type="scientific">Polypterus senegalus</name>
    <name type="common">Senegal bichir</name>
    <dbReference type="NCBI Taxonomy" id="55291"/>
    <lineage>
        <taxon>Eukaryota</taxon>
        <taxon>Metazoa</taxon>
        <taxon>Chordata</taxon>
        <taxon>Craniata</taxon>
        <taxon>Vertebrata</taxon>
        <taxon>Euteleostomi</taxon>
        <taxon>Actinopterygii</taxon>
        <taxon>Polypteriformes</taxon>
        <taxon>Polypteridae</taxon>
        <taxon>Polypterus</taxon>
    </lineage>
</organism>
<gene>
    <name evidence="8" type="primary">Hnrnpul2</name>
    <name evidence="8" type="ORF">GTO92_0010967</name>
</gene>
<dbReference type="InterPro" id="IPR003877">
    <property type="entry name" value="SPRY_dom"/>
</dbReference>
<dbReference type="InterPro" id="IPR035778">
    <property type="entry name" value="SPRY_hnRNP_U"/>
</dbReference>
<evidence type="ECO:0000313" key="9">
    <source>
        <dbReference type="Proteomes" id="UP001166052"/>
    </source>
</evidence>
<evidence type="ECO:0000256" key="4">
    <source>
        <dbReference type="ARBA" id="ARBA00023242"/>
    </source>
</evidence>
<reference evidence="8" key="1">
    <citation type="journal article" date="2021" name="Cell">
        <title>Tracing the genetic footprints of vertebrate landing in non-teleost ray-finned fishes.</title>
        <authorList>
            <person name="Bi X."/>
            <person name="Wang K."/>
            <person name="Yang L."/>
            <person name="Pan H."/>
            <person name="Jiang H."/>
            <person name="Wei Q."/>
            <person name="Fang M."/>
            <person name="Yu H."/>
            <person name="Zhu C."/>
            <person name="Cai Y."/>
            <person name="He Y."/>
            <person name="Gan X."/>
            <person name="Zeng H."/>
            <person name="Yu D."/>
            <person name="Zhu Y."/>
            <person name="Jiang H."/>
            <person name="Qiu Q."/>
            <person name="Yang H."/>
            <person name="Zhang Y.E."/>
            <person name="Wang W."/>
            <person name="Zhu M."/>
            <person name="He S."/>
            <person name="Zhang G."/>
        </authorList>
    </citation>
    <scope>NUCLEOTIDE SEQUENCE</scope>
    <source>
        <strain evidence="8">Bchr_001</strain>
    </source>
</reference>
<dbReference type="InterPro" id="IPR013320">
    <property type="entry name" value="ConA-like_dom_sf"/>
</dbReference>
<dbReference type="EMBL" id="JAAWVN010024030">
    <property type="protein sequence ID" value="MBN3293970.1"/>
    <property type="molecule type" value="Genomic_DNA"/>
</dbReference>
<dbReference type="InterPro" id="IPR043136">
    <property type="entry name" value="B30.2/SPRY_sf"/>
</dbReference>
<feature type="domain" description="B30.2/SPRY" evidence="6">
    <location>
        <begin position="291"/>
        <end position="487"/>
    </location>
</feature>
<feature type="compositionally biased region" description="Basic and acidic residues" evidence="5">
    <location>
        <begin position="246"/>
        <end position="282"/>
    </location>
</feature>
<dbReference type="InterPro" id="IPR001870">
    <property type="entry name" value="B30.2/SPRY"/>
</dbReference>
<dbReference type="SMART" id="SM00513">
    <property type="entry name" value="SAP"/>
    <property type="match status" value="1"/>
</dbReference>
<evidence type="ECO:0000313" key="8">
    <source>
        <dbReference type="EMBL" id="MBN3293970.1"/>
    </source>
</evidence>
<dbReference type="SUPFAM" id="SSF68906">
    <property type="entry name" value="SAP domain"/>
    <property type="match status" value="1"/>
</dbReference>
<dbReference type="Gene3D" id="1.10.720.30">
    <property type="entry name" value="SAP domain"/>
    <property type="match status" value="1"/>
</dbReference>
<comment type="caution">
    <text evidence="8">The sequence shown here is derived from an EMBL/GenBank/DDBJ whole genome shotgun (WGS) entry which is preliminary data.</text>
</comment>